<accession>L8HGB8</accession>
<feature type="region of interest" description="Disordered" evidence="1">
    <location>
        <begin position="184"/>
        <end position="254"/>
    </location>
</feature>
<dbReference type="RefSeq" id="XP_004353708.1">
    <property type="nucleotide sequence ID" value="XM_004353656.1"/>
</dbReference>
<name>L8HGB8_ACACF</name>
<keyword evidence="4" id="KW-1185">Reference proteome</keyword>
<keyword evidence="2" id="KW-1133">Transmembrane helix</keyword>
<dbReference type="AlphaFoldDB" id="L8HGB8"/>
<feature type="compositionally biased region" description="Low complexity" evidence="1">
    <location>
        <begin position="208"/>
        <end position="217"/>
    </location>
</feature>
<keyword evidence="2" id="KW-0812">Transmembrane</keyword>
<dbReference type="GeneID" id="14925189"/>
<dbReference type="KEGG" id="acan:ACA1_376530"/>
<evidence type="ECO:0000256" key="2">
    <source>
        <dbReference type="SAM" id="Phobius"/>
    </source>
</evidence>
<feature type="compositionally biased region" description="Basic and acidic residues" evidence="1">
    <location>
        <begin position="186"/>
        <end position="201"/>
    </location>
</feature>
<organism evidence="3 4">
    <name type="scientific">Acanthamoeba castellanii (strain ATCC 30010 / Neff)</name>
    <dbReference type="NCBI Taxonomy" id="1257118"/>
    <lineage>
        <taxon>Eukaryota</taxon>
        <taxon>Amoebozoa</taxon>
        <taxon>Discosea</taxon>
        <taxon>Longamoebia</taxon>
        <taxon>Centramoebida</taxon>
        <taxon>Acanthamoebidae</taxon>
        <taxon>Acanthamoeba</taxon>
    </lineage>
</organism>
<feature type="compositionally biased region" description="Polar residues" evidence="1">
    <location>
        <begin position="227"/>
        <end position="237"/>
    </location>
</feature>
<evidence type="ECO:0008006" key="5">
    <source>
        <dbReference type="Google" id="ProtNLM"/>
    </source>
</evidence>
<gene>
    <name evidence="3" type="ORF">ACA1_376530</name>
</gene>
<feature type="region of interest" description="Disordered" evidence="1">
    <location>
        <begin position="1"/>
        <end position="45"/>
    </location>
</feature>
<dbReference type="VEuPathDB" id="AmoebaDB:ACA1_376530"/>
<keyword evidence="2" id="KW-0472">Membrane</keyword>
<dbReference type="EMBL" id="KB007836">
    <property type="protein sequence ID" value="ELR24180.1"/>
    <property type="molecule type" value="Genomic_DNA"/>
</dbReference>
<evidence type="ECO:0000313" key="4">
    <source>
        <dbReference type="Proteomes" id="UP000011083"/>
    </source>
</evidence>
<sequence>MGGDAASQCQVAPPKKRGRPPTKQLFHSQPNTPATTKATTKATASATVSDDPRAAGLFFSIVFSRRVISAIFVIILALVVIVVADFIIFVFVILAIIVIVIAIREDFDHYARSQPLPRIPSSAALPPLPVLLRTSIAQAGVPEDGLAVEPYAPPSYQPDRWQREQEEFMRAQWEELHRRTIRKRKERADERDGLHDDDPYGGRHRSSSSRQQPAAHPLDQQLGPTARQPTMTSTYATGYSPLSGGPWPWPTDSRFGGGSGDDWWPAFRGGGGSRGIPRNPAPLALEHVMPFLADYDFTTIPLVVTTLHQAFIAMQIPEPKDFQGLGLPRVLYTSPGYASLSLFPTEEEVGKLAFSILPDLENMSLLVAHLLIGIPEKPFTVGPVFRCLCYILQKGGNAIQVSCCVQNLYSRRGLVKWQIMVVDGVVGRAATLPPYMGTMQKDDLMRDYLHSRISHYIHLLDASTSRSSVRATIEQQEPQHHHRPDVYPTHLLWE</sequence>
<evidence type="ECO:0000256" key="1">
    <source>
        <dbReference type="SAM" id="MobiDB-lite"/>
    </source>
</evidence>
<feature type="transmembrane region" description="Helical" evidence="2">
    <location>
        <begin position="70"/>
        <end position="103"/>
    </location>
</feature>
<feature type="compositionally biased region" description="Low complexity" evidence="1">
    <location>
        <begin position="32"/>
        <end position="45"/>
    </location>
</feature>
<proteinExistence type="predicted"/>
<dbReference type="Proteomes" id="UP000011083">
    <property type="component" value="Unassembled WGS sequence"/>
</dbReference>
<reference evidence="3 4" key="1">
    <citation type="journal article" date="2013" name="Genome Biol.">
        <title>Genome of Acanthamoeba castellanii highlights extensive lateral gene transfer and early evolution of tyrosine kinase signaling.</title>
        <authorList>
            <person name="Clarke M."/>
            <person name="Lohan A.J."/>
            <person name="Liu B."/>
            <person name="Lagkouvardos I."/>
            <person name="Roy S."/>
            <person name="Zafar N."/>
            <person name="Bertelli C."/>
            <person name="Schilde C."/>
            <person name="Kianianmomeni A."/>
            <person name="Burglin T.R."/>
            <person name="Frech C."/>
            <person name="Turcotte B."/>
            <person name="Kopec K.O."/>
            <person name="Synnott J.M."/>
            <person name="Choo C."/>
            <person name="Paponov I."/>
            <person name="Finkler A."/>
            <person name="Soon Heng Tan C."/>
            <person name="Hutchins A.P."/>
            <person name="Weinmeier T."/>
            <person name="Rattei T."/>
            <person name="Chu J.S."/>
            <person name="Gimenez G."/>
            <person name="Irimia M."/>
            <person name="Rigden D.J."/>
            <person name="Fitzpatrick D.A."/>
            <person name="Lorenzo-Morales J."/>
            <person name="Bateman A."/>
            <person name="Chiu C.H."/>
            <person name="Tang P."/>
            <person name="Hegemann P."/>
            <person name="Fromm H."/>
            <person name="Raoult D."/>
            <person name="Greub G."/>
            <person name="Miranda-Saavedra D."/>
            <person name="Chen N."/>
            <person name="Nash P."/>
            <person name="Ginger M.L."/>
            <person name="Horn M."/>
            <person name="Schaap P."/>
            <person name="Caler L."/>
            <person name="Loftus B."/>
        </authorList>
    </citation>
    <scope>NUCLEOTIDE SEQUENCE [LARGE SCALE GENOMIC DNA]</scope>
    <source>
        <strain evidence="3 4">Neff</strain>
    </source>
</reference>
<protein>
    <recommendedName>
        <fullName evidence="5">Transmembrane protein</fullName>
    </recommendedName>
</protein>
<evidence type="ECO:0000313" key="3">
    <source>
        <dbReference type="EMBL" id="ELR24180.1"/>
    </source>
</evidence>